<evidence type="ECO:0000313" key="5">
    <source>
        <dbReference type="EMBL" id="AFG54015.1"/>
    </source>
</evidence>
<evidence type="ECO:0000313" key="7">
    <source>
        <dbReference type="EMBL" id="AFG54017.1"/>
    </source>
</evidence>
<dbReference type="InterPro" id="IPR008417">
    <property type="entry name" value="BAP29/BAP31"/>
</dbReference>
<feature type="non-terminal residue" evidence="7">
    <location>
        <position position="81"/>
    </location>
</feature>
<dbReference type="GO" id="GO:0006886">
    <property type="term" value="P:intracellular protein transport"/>
    <property type="evidence" value="ECO:0007669"/>
    <property type="project" value="UniProtKB-UniRule"/>
</dbReference>
<sequence>FFLLMDIYWKYEHSSDCQGPLCTEVDVDRHHKSVYRRQRDVMLAVGAVVLYWLLFRVTLLLISLEKLGLQLKKLKESAKPV</sequence>
<keyword evidence="1" id="KW-1133">Transmembrane helix</keyword>
<keyword evidence="1" id="KW-0931">ER-Golgi transport</keyword>
<comment type="caution">
    <text evidence="1">Lacks conserved residue(s) required for the propagation of feature annotation.</text>
</comment>
<keyword evidence="1" id="KW-0812">Transmembrane</keyword>
<dbReference type="PANTHER" id="PTHR12701:SF20">
    <property type="entry name" value="ENDOPLASMIC RETICULUM TRANSMEMBRANE PROTEIN"/>
    <property type="match status" value="1"/>
</dbReference>
<feature type="transmembrane region" description="Helical" evidence="1">
    <location>
        <begin position="41"/>
        <end position="64"/>
    </location>
</feature>
<evidence type="ECO:0000313" key="2">
    <source>
        <dbReference type="EMBL" id="AFG54011.1"/>
    </source>
</evidence>
<keyword evidence="1" id="KW-0653">Protein transport</keyword>
<dbReference type="EMBL" id="FJ130330">
    <property type="protein sequence ID" value="AFG54012.1"/>
    <property type="molecule type" value="Genomic_DNA"/>
</dbReference>
<evidence type="ECO:0000313" key="4">
    <source>
        <dbReference type="EMBL" id="AFG54013.1"/>
    </source>
</evidence>
<accession>H9VW74</accession>
<dbReference type="GO" id="GO:0006888">
    <property type="term" value="P:endoplasmic reticulum to Golgi vesicle-mediated transport"/>
    <property type="evidence" value="ECO:0007669"/>
    <property type="project" value="UniProtKB-UniRule"/>
</dbReference>
<dbReference type="EMBL" id="FJ130323">
    <property type="protein sequence ID" value="AFG54015.1"/>
    <property type="molecule type" value="Genomic_DNA"/>
</dbReference>
<dbReference type="GO" id="GO:0070973">
    <property type="term" value="P:protein localization to endoplasmic reticulum exit site"/>
    <property type="evidence" value="ECO:0007669"/>
    <property type="project" value="UniProtKB-UniRule"/>
</dbReference>
<dbReference type="EMBL" id="FJ130332">
    <property type="protein sequence ID" value="AFG54011.1"/>
    <property type="molecule type" value="Genomic_DNA"/>
</dbReference>
<dbReference type="EMBL" id="FJ130329">
    <property type="protein sequence ID" value="AFG54017.1"/>
    <property type="molecule type" value="Genomic_DNA"/>
</dbReference>
<organism evidence="7">
    <name type="scientific">Pinus taeda</name>
    <name type="common">Loblolly pine</name>
    <dbReference type="NCBI Taxonomy" id="3352"/>
    <lineage>
        <taxon>Eukaryota</taxon>
        <taxon>Viridiplantae</taxon>
        <taxon>Streptophyta</taxon>
        <taxon>Embryophyta</taxon>
        <taxon>Tracheophyta</taxon>
        <taxon>Spermatophyta</taxon>
        <taxon>Pinopsida</taxon>
        <taxon>Pinidae</taxon>
        <taxon>Conifers I</taxon>
        <taxon>Pinales</taxon>
        <taxon>Pinaceae</taxon>
        <taxon>Pinus</taxon>
        <taxon>Pinus subgen. Pinus</taxon>
    </lineage>
</organism>
<evidence type="ECO:0000256" key="1">
    <source>
        <dbReference type="RuleBase" id="RU367026"/>
    </source>
</evidence>
<dbReference type="EMBL" id="FJ130331">
    <property type="protein sequence ID" value="AFG54016.1"/>
    <property type="molecule type" value="Genomic_DNA"/>
</dbReference>
<proteinExistence type="inferred from homology"/>
<dbReference type="AlphaFoldDB" id="H9VW74"/>
<evidence type="ECO:0000313" key="3">
    <source>
        <dbReference type="EMBL" id="AFG54012.1"/>
    </source>
</evidence>
<comment type="subcellular location">
    <subcellularLocation>
        <location evidence="1">Endoplasmic reticulum membrane</location>
        <topology evidence="1">Multi-pass membrane protein</topology>
    </subcellularLocation>
</comment>
<dbReference type="PANTHER" id="PTHR12701">
    <property type="entry name" value="BCR-ASSOCIATED PROTEIN, BAP"/>
    <property type="match status" value="1"/>
</dbReference>
<keyword evidence="1" id="KW-0813">Transport</keyword>
<dbReference type="EMBL" id="FJ130324">
    <property type="protein sequence ID" value="AFG54013.1"/>
    <property type="molecule type" value="Genomic_DNA"/>
</dbReference>
<name>H9VW74_PINTA</name>
<protein>
    <recommendedName>
        <fullName evidence="1">Endoplasmic reticulum transmembrane protein</fullName>
    </recommendedName>
</protein>
<evidence type="ECO:0000313" key="6">
    <source>
        <dbReference type="EMBL" id="AFG54016.1"/>
    </source>
</evidence>
<feature type="non-terminal residue" evidence="7">
    <location>
        <position position="1"/>
    </location>
</feature>
<reference evidence="7" key="1">
    <citation type="submission" date="2008-08" db="EMBL/GenBank/DDBJ databases">
        <title>Nucleotide Diversity and Divergence in the Loblolly Pine Gene Space.</title>
        <authorList>
            <person name="Neale D.B."/>
            <person name="Wegrzyn J.L."/>
            <person name="Lee J.M."/>
            <person name="Eckert A.J."/>
            <person name="Liechty J.D."/>
            <person name="Stevens K.A."/>
            <person name="Langley C.H."/>
        </authorList>
    </citation>
    <scope>NUCLEOTIDE SEQUENCE</scope>
    <source>
        <strain evidence="7">6835</strain>
        <strain evidence="4">6837</strain>
        <strain evidence="3">6842</strain>
        <strain evidence="6">6843</strain>
        <strain evidence="2">6844</strain>
        <strain evidence="5">6850</strain>
        <tissue evidence="7">Megagametophyte</tissue>
    </source>
</reference>
<keyword evidence="1" id="KW-0256">Endoplasmic reticulum</keyword>
<keyword evidence="1" id="KW-0472">Membrane</keyword>
<dbReference type="GO" id="GO:0005789">
    <property type="term" value="C:endoplasmic reticulum membrane"/>
    <property type="evidence" value="ECO:0007669"/>
    <property type="project" value="UniProtKB-SubCell"/>
</dbReference>
<comment type="function">
    <text evidence="1">May play a role in anterograde transport of membrane proteins from the endoplasmic reticulum to the Golgi.</text>
</comment>
<gene>
    <name evidence="7" type="ORF">CL2046Contig1_03</name>
</gene>
<comment type="similarity">
    <text evidence="1">Belongs to the BCAP29/BCAP31 family.</text>
</comment>